<keyword evidence="3" id="KW-1185">Reference proteome</keyword>
<dbReference type="Proteomes" id="UP000580043">
    <property type="component" value="Unassembled WGS sequence"/>
</dbReference>
<evidence type="ECO:0000313" key="3">
    <source>
        <dbReference type="Proteomes" id="UP000580043"/>
    </source>
</evidence>
<evidence type="ECO:0000256" key="1">
    <source>
        <dbReference type="SAM" id="Phobius"/>
    </source>
</evidence>
<dbReference type="RefSeq" id="WP_169148454.1">
    <property type="nucleotide sequence ID" value="NZ_JABBGA010000041.1"/>
</dbReference>
<protein>
    <submittedName>
        <fullName evidence="2">Uncharacterized protein</fullName>
    </submittedName>
</protein>
<comment type="caution">
    <text evidence="2">The sequence shown here is derived from an EMBL/GenBank/DDBJ whole genome shotgun (WGS) entry which is preliminary data.</text>
</comment>
<accession>A0A848GEX5</accession>
<keyword evidence="1" id="KW-0812">Transmembrane</keyword>
<gene>
    <name evidence="2" type="ORF">HHL15_24690</name>
</gene>
<feature type="transmembrane region" description="Helical" evidence="1">
    <location>
        <begin position="64"/>
        <end position="87"/>
    </location>
</feature>
<dbReference type="AlphaFoldDB" id="A0A848GEX5"/>
<organism evidence="2 3">
    <name type="scientific">Zoogloea dura</name>
    <dbReference type="NCBI Taxonomy" id="2728840"/>
    <lineage>
        <taxon>Bacteria</taxon>
        <taxon>Pseudomonadati</taxon>
        <taxon>Pseudomonadota</taxon>
        <taxon>Betaproteobacteria</taxon>
        <taxon>Rhodocyclales</taxon>
        <taxon>Zoogloeaceae</taxon>
        <taxon>Zoogloea</taxon>
    </lineage>
</organism>
<proteinExistence type="predicted"/>
<sequence>MLRLIFISLAGGGGALLLEYLVARFVPLLGIVFWIPTLIGLSVLEDFGLPTLQGSPDGWPMATILGEVITAVGWWFIWSVIVAIVLWRKRLNCSADPKGKVHEG</sequence>
<dbReference type="EMBL" id="JABBGA010000041">
    <property type="protein sequence ID" value="NML28953.1"/>
    <property type="molecule type" value="Genomic_DNA"/>
</dbReference>
<evidence type="ECO:0000313" key="2">
    <source>
        <dbReference type="EMBL" id="NML28953.1"/>
    </source>
</evidence>
<name>A0A848GEX5_9RHOO</name>
<feature type="transmembrane region" description="Helical" evidence="1">
    <location>
        <begin position="21"/>
        <end position="44"/>
    </location>
</feature>
<keyword evidence="1" id="KW-1133">Transmembrane helix</keyword>
<reference evidence="2 3" key="1">
    <citation type="submission" date="2020-04" db="EMBL/GenBank/DDBJ databases">
        <title>Zoogloea sp. G-4-1-14 isolated from soil.</title>
        <authorList>
            <person name="Dahal R.H."/>
        </authorList>
    </citation>
    <scope>NUCLEOTIDE SEQUENCE [LARGE SCALE GENOMIC DNA]</scope>
    <source>
        <strain evidence="2 3">G-4-1-14</strain>
    </source>
</reference>
<keyword evidence="1" id="KW-0472">Membrane</keyword>